<feature type="domain" description="Tyrosinase copper-binding" evidence="8">
    <location>
        <begin position="66"/>
        <end position="83"/>
    </location>
</feature>
<dbReference type="SUPFAM" id="SSF48056">
    <property type="entry name" value="Di-copper centre-containing domain"/>
    <property type="match status" value="1"/>
</dbReference>
<feature type="domain" description="Tyrosinase copper-binding" evidence="9">
    <location>
        <begin position="299"/>
        <end position="310"/>
    </location>
</feature>
<evidence type="ECO:0000256" key="6">
    <source>
        <dbReference type="ARBA" id="ARBA00048233"/>
    </source>
</evidence>
<comment type="similarity">
    <text evidence="1">Belongs to the tyrosinase family.</text>
</comment>
<dbReference type="AlphaFoldDB" id="A0A4S4KID4"/>
<dbReference type="Gene3D" id="1.10.1280.10">
    <property type="entry name" value="Di-copper center containing domain from catechol oxidase"/>
    <property type="match status" value="1"/>
</dbReference>
<evidence type="ECO:0000313" key="10">
    <source>
        <dbReference type="EMBL" id="THG97640.1"/>
    </source>
</evidence>
<name>A0A4S4KID4_9APHY</name>
<evidence type="ECO:0000259" key="8">
    <source>
        <dbReference type="PROSITE" id="PS00497"/>
    </source>
</evidence>
<dbReference type="Proteomes" id="UP000309038">
    <property type="component" value="Unassembled WGS sequence"/>
</dbReference>
<dbReference type="PROSITE" id="PS00497">
    <property type="entry name" value="TYROSINASE_1"/>
    <property type="match status" value="1"/>
</dbReference>
<gene>
    <name evidence="10" type="ORF">EW026_g4395</name>
</gene>
<dbReference type="Pfam" id="PF00264">
    <property type="entry name" value="Tyrosinase"/>
    <property type="match status" value="1"/>
</dbReference>
<dbReference type="GO" id="GO:0042438">
    <property type="term" value="P:melanin biosynthetic process"/>
    <property type="evidence" value="ECO:0007669"/>
    <property type="project" value="UniProtKB-KW"/>
</dbReference>
<dbReference type="PROSITE" id="PS00498">
    <property type="entry name" value="TYROSINASE_2"/>
    <property type="match status" value="1"/>
</dbReference>
<keyword evidence="5" id="KW-0470">Melanin biosynthesis</keyword>
<evidence type="ECO:0000256" key="1">
    <source>
        <dbReference type="ARBA" id="ARBA00009928"/>
    </source>
</evidence>
<sequence>MQNKYQFSLFIQAMIRIQAADYKPVPASWQEMGGIHGVPYTRWSGDPKGPSKPDDEPNQWQGYCYHASALFPPWHRVLMLLVEQSVANEASAVVAGYDKDQTISMAEKALWHQAARELRFPYWDWSSVQVETDGLPKIFSEAQVTVTVPKNATSTLKNPLMSYTLHPIPVGAPDYSDGQLSVYFAEWVRTYRWASGERNPRENYTELNSALTKGITVQGQPFSQISVLRGKLARVFSAPPQATEELQSAYWDYFSNTDPKAPPPPDAASLTSLEEPHNQIHLDIGGGGDMAYNEMAAFDPMFFFHHCNVDRLYALWEYVYPDYWIGNGYYDANGGLTPFQDPSGTYQEDPNTSISETSGLPPFRKDSNNYWVTKDVRGLQPSQGLTKYYTYDPLTLPVSDGTSNVVKQVTIDVTKPSTLEERTEYIAALHQYYGGNTVQLRDTTNLVAKPALFNHPVTDVPDTHQVVDGYRDFVIVVLLSQYAFRGSHRLELFLDGVLVGNVSVFSRINPANCEACVARIASGDAKTRGIITIPHALVVQVLEKYGLNKETTTDEEIVALLKKHIVAKIVNPIGSALAHASHGHVTASPGSHLPELKEEHRPKLRFHSTRVLVSAPGGTAPPQSVGWIDHGEVLGGEWRHATVQPVSE</sequence>
<comment type="catalytic activity">
    <reaction evidence="6">
        <text>2 L-dopa + O2 = 2 L-dopaquinone + 2 H2O</text>
        <dbReference type="Rhea" id="RHEA:34287"/>
        <dbReference type="ChEBI" id="CHEBI:15377"/>
        <dbReference type="ChEBI" id="CHEBI:15379"/>
        <dbReference type="ChEBI" id="CHEBI:57504"/>
        <dbReference type="ChEBI" id="CHEBI:57924"/>
        <dbReference type="EC" id="1.14.18.1"/>
    </reaction>
</comment>
<keyword evidence="3" id="KW-0479">Metal-binding</keyword>
<proteinExistence type="inferred from homology"/>
<evidence type="ECO:0000259" key="9">
    <source>
        <dbReference type="PROSITE" id="PS00498"/>
    </source>
</evidence>
<dbReference type="InterPro" id="IPR002227">
    <property type="entry name" value="Tyrosinase_Cu-bd"/>
</dbReference>
<dbReference type="PANTHER" id="PTHR11474">
    <property type="entry name" value="TYROSINASE FAMILY MEMBER"/>
    <property type="match status" value="1"/>
</dbReference>
<reference evidence="10 11" key="1">
    <citation type="submission" date="2019-02" db="EMBL/GenBank/DDBJ databases">
        <title>Genome sequencing of the rare red list fungi Phlebia centrifuga.</title>
        <authorList>
            <person name="Buettner E."/>
            <person name="Kellner H."/>
        </authorList>
    </citation>
    <scope>NUCLEOTIDE SEQUENCE [LARGE SCALE GENOMIC DNA]</scope>
    <source>
        <strain evidence="10 11">DSM 108282</strain>
    </source>
</reference>
<organism evidence="10 11">
    <name type="scientific">Hermanssonia centrifuga</name>
    <dbReference type="NCBI Taxonomy" id="98765"/>
    <lineage>
        <taxon>Eukaryota</taxon>
        <taxon>Fungi</taxon>
        <taxon>Dikarya</taxon>
        <taxon>Basidiomycota</taxon>
        <taxon>Agaricomycotina</taxon>
        <taxon>Agaricomycetes</taxon>
        <taxon>Polyporales</taxon>
        <taxon>Meruliaceae</taxon>
        <taxon>Hermanssonia</taxon>
    </lineage>
</organism>
<comment type="catalytic activity">
    <reaction evidence="7">
        <text>L-tyrosine + O2 = L-dopaquinone + H2O</text>
        <dbReference type="Rhea" id="RHEA:18117"/>
        <dbReference type="ChEBI" id="CHEBI:15377"/>
        <dbReference type="ChEBI" id="CHEBI:15379"/>
        <dbReference type="ChEBI" id="CHEBI:57924"/>
        <dbReference type="ChEBI" id="CHEBI:58315"/>
        <dbReference type="EC" id="1.14.18.1"/>
    </reaction>
</comment>
<evidence type="ECO:0000256" key="4">
    <source>
        <dbReference type="ARBA" id="ARBA00023008"/>
    </source>
</evidence>
<dbReference type="InterPro" id="IPR050316">
    <property type="entry name" value="Tyrosinase/Hemocyanin"/>
</dbReference>
<protein>
    <recommendedName>
        <fullName evidence="2">tyrosinase</fullName>
        <ecNumber evidence="2">1.14.18.1</ecNumber>
    </recommendedName>
</protein>
<evidence type="ECO:0000256" key="7">
    <source>
        <dbReference type="ARBA" id="ARBA00048881"/>
    </source>
</evidence>
<dbReference type="EC" id="1.14.18.1" evidence="2"/>
<dbReference type="PANTHER" id="PTHR11474:SF76">
    <property type="entry name" value="SHKT DOMAIN-CONTAINING PROTEIN"/>
    <property type="match status" value="1"/>
</dbReference>
<dbReference type="InterPro" id="IPR008922">
    <property type="entry name" value="Di-copper_centre_dom_sf"/>
</dbReference>
<dbReference type="GO" id="GO:0046872">
    <property type="term" value="F:metal ion binding"/>
    <property type="evidence" value="ECO:0007669"/>
    <property type="project" value="UniProtKB-KW"/>
</dbReference>
<evidence type="ECO:0000256" key="5">
    <source>
        <dbReference type="ARBA" id="ARBA00023101"/>
    </source>
</evidence>
<keyword evidence="4" id="KW-0186">Copper</keyword>
<dbReference type="GO" id="GO:0004503">
    <property type="term" value="F:tyrosinase activity"/>
    <property type="evidence" value="ECO:0007669"/>
    <property type="project" value="UniProtKB-EC"/>
</dbReference>
<accession>A0A4S4KID4</accession>
<evidence type="ECO:0000256" key="3">
    <source>
        <dbReference type="ARBA" id="ARBA00022723"/>
    </source>
</evidence>
<comment type="caution">
    <text evidence="10">The sequence shown here is derived from an EMBL/GenBank/DDBJ whole genome shotgun (WGS) entry which is preliminary data.</text>
</comment>
<keyword evidence="11" id="KW-1185">Reference proteome</keyword>
<dbReference type="EMBL" id="SGPJ01000157">
    <property type="protein sequence ID" value="THG97640.1"/>
    <property type="molecule type" value="Genomic_DNA"/>
</dbReference>
<evidence type="ECO:0000256" key="2">
    <source>
        <dbReference type="ARBA" id="ARBA00011906"/>
    </source>
</evidence>
<dbReference type="PRINTS" id="PR00092">
    <property type="entry name" value="TYROSINASE"/>
</dbReference>
<evidence type="ECO:0000313" key="11">
    <source>
        <dbReference type="Proteomes" id="UP000309038"/>
    </source>
</evidence>